<dbReference type="EMBL" id="CP001013">
    <property type="protein sequence ID" value="ACB34305.1"/>
    <property type="molecule type" value="Genomic_DNA"/>
</dbReference>
<dbReference type="STRING" id="395495.Lcho_2038"/>
<proteinExistence type="predicted"/>
<protein>
    <recommendedName>
        <fullName evidence="4">ABC transporter substrate binding protein</fullName>
    </recommendedName>
</protein>
<dbReference type="RefSeq" id="WP_012347065.1">
    <property type="nucleotide sequence ID" value="NC_010524.1"/>
</dbReference>
<dbReference type="KEGG" id="lch:Lcho_2038"/>
<dbReference type="CDD" id="cd06325">
    <property type="entry name" value="PBP1_ABC_unchar_transporter"/>
    <property type="match status" value="1"/>
</dbReference>
<evidence type="ECO:0000313" key="2">
    <source>
        <dbReference type="EMBL" id="ACB34305.1"/>
    </source>
</evidence>
<evidence type="ECO:0000313" key="3">
    <source>
        <dbReference type="Proteomes" id="UP000001693"/>
    </source>
</evidence>
<gene>
    <name evidence="2" type="ordered locus">Lcho_2038</name>
</gene>
<feature type="chain" id="PRO_5002771092" description="ABC transporter substrate binding protein" evidence="1">
    <location>
        <begin position="28"/>
        <end position="324"/>
    </location>
</feature>
<organism evidence="2 3">
    <name type="scientific">Leptothrix cholodnii (strain ATCC 51168 / LMG 8142 / SP-6)</name>
    <name type="common">Leptothrix discophora (strain SP-6)</name>
    <dbReference type="NCBI Taxonomy" id="395495"/>
    <lineage>
        <taxon>Bacteria</taxon>
        <taxon>Pseudomonadati</taxon>
        <taxon>Pseudomonadota</taxon>
        <taxon>Betaproteobacteria</taxon>
        <taxon>Burkholderiales</taxon>
        <taxon>Sphaerotilaceae</taxon>
        <taxon>Leptothrix</taxon>
    </lineage>
</organism>
<feature type="signal peptide" evidence="1">
    <location>
        <begin position="1"/>
        <end position="27"/>
    </location>
</feature>
<dbReference type="SUPFAM" id="SSF53822">
    <property type="entry name" value="Periplasmic binding protein-like I"/>
    <property type="match status" value="1"/>
</dbReference>
<dbReference type="AlphaFoldDB" id="B1Y206"/>
<dbReference type="eggNOG" id="COG2984">
    <property type="taxonomic scope" value="Bacteria"/>
</dbReference>
<keyword evidence="3" id="KW-1185">Reference proteome</keyword>
<name>B1Y206_LEPCP</name>
<dbReference type="Pfam" id="PF04392">
    <property type="entry name" value="ABC_sub_bind"/>
    <property type="match status" value="1"/>
</dbReference>
<keyword evidence="1" id="KW-0732">Signal</keyword>
<dbReference type="Gene3D" id="3.40.50.2300">
    <property type="match status" value="2"/>
</dbReference>
<reference evidence="2 3" key="1">
    <citation type="submission" date="2008-03" db="EMBL/GenBank/DDBJ databases">
        <title>Complete sequence of Leptothrix cholodnii SP-6.</title>
        <authorList>
            <consortium name="US DOE Joint Genome Institute"/>
            <person name="Copeland A."/>
            <person name="Lucas S."/>
            <person name="Lapidus A."/>
            <person name="Glavina del Rio T."/>
            <person name="Dalin E."/>
            <person name="Tice H."/>
            <person name="Bruce D."/>
            <person name="Goodwin L."/>
            <person name="Pitluck S."/>
            <person name="Chertkov O."/>
            <person name="Brettin T."/>
            <person name="Detter J.C."/>
            <person name="Han C."/>
            <person name="Kuske C.R."/>
            <person name="Schmutz J."/>
            <person name="Larimer F."/>
            <person name="Land M."/>
            <person name="Hauser L."/>
            <person name="Kyrpides N."/>
            <person name="Lykidis A."/>
            <person name="Emerson D."/>
            <person name="Richardson P."/>
        </authorList>
    </citation>
    <scope>NUCLEOTIDE SEQUENCE [LARGE SCALE GENOMIC DNA]</scope>
    <source>
        <strain evidence="3">ATCC 51168 / LMG 8142 / SP-6</strain>
    </source>
</reference>
<dbReference type="InterPro" id="IPR028082">
    <property type="entry name" value="Peripla_BP_I"/>
</dbReference>
<evidence type="ECO:0008006" key="4">
    <source>
        <dbReference type="Google" id="ProtNLM"/>
    </source>
</evidence>
<dbReference type="InterPro" id="IPR007487">
    <property type="entry name" value="ABC_transpt-TYRBP-like"/>
</dbReference>
<dbReference type="OrthoDB" id="9776955at2"/>
<sequence precursor="true">MQHSFFRRATLGALSLALAAAFTPALAADKSVAVTAIVEHPALDAVRDGVKDELRAAGFEAGKNLKYAYQSAQGNSGTAAQIARKYIGDRPDVIVAIATPSAQAVVAATRDVPVVFSAVTDPVAAKLVKTWSASGSNVTGVSDLSPLDKHLALIKQILPQARRIGVIYSPGEANSVAIVDALKKAAPAAGLTLVEAAAARTVDVASAAQSLVGRADVIYAPTDNNVMSAFEGIVKVAQQAKLPVIAADTDAVKRGAVAALGLNYYDLGRQTGKVVARILNGEAAGSIASQVSSTFELHVNPAAATRQGVTLSQAFIQSAKVVVR</sequence>
<evidence type="ECO:0000256" key="1">
    <source>
        <dbReference type="SAM" id="SignalP"/>
    </source>
</evidence>
<dbReference type="HOGENOM" id="CLU_058196_0_0_4"/>
<dbReference type="PANTHER" id="PTHR35271:SF1">
    <property type="entry name" value="ABC TRANSPORTER, SUBSTRATE-BINDING LIPOPROTEIN"/>
    <property type="match status" value="1"/>
</dbReference>
<accession>B1Y206</accession>
<dbReference type="Proteomes" id="UP000001693">
    <property type="component" value="Chromosome"/>
</dbReference>
<dbReference type="PANTHER" id="PTHR35271">
    <property type="entry name" value="ABC TRANSPORTER, SUBSTRATE-BINDING LIPOPROTEIN-RELATED"/>
    <property type="match status" value="1"/>
</dbReference>